<organism evidence="1">
    <name type="scientific">viral metagenome</name>
    <dbReference type="NCBI Taxonomy" id="1070528"/>
    <lineage>
        <taxon>unclassified sequences</taxon>
        <taxon>metagenomes</taxon>
        <taxon>organismal metagenomes</taxon>
    </lineage>
</organism>
<dbReference type="EMBL" id="MT142361">
    <property type="protein sequence ID" value="QJA78964.1"/>
    <property type="molecule type" value="Genomic_DNA"/>
</dbReference>
<accession>A0A6M3KBD9</accession>
<evidence type="ECO:0000313" key="1">
    <source>
        <dbReference type="EMBL" id="QJA78964.1"/>
    </source>
</evidence>
<name>A0A6M3KBD9_9ZZZZ</name>
<dbReference type="AlphaFoldDB" id="A0A6M3KBD9"/>
<sequence length="94" mass="10915">MTNEQILKKAIEKAVKNGWKNGAILLELINDGKKYDVDAVSKARVIFSHDFAKAFFPKVGCVNPKDETTHNFWQYHLQQMVLCEEPLKYLEKFL</sequence>
<reference evidence="1" key="1">
    <citation type="submission" date="2020-03" db="EMBL/GenBank/DDBJ databases">
        <title>The deep terrestrial virosphere.</title>
        <authorList>
            <person name="Holmfeldt K."/>
            <person name="Nilsson E."/>
            <person name="Simone D."/>
            <person name="Lopez-Fernandez M."/>
            <person name="Wu X."/>
            <person name="de Brujin I."/>
            <person name="Lundin D."/>
            <person name="Andersson A."/>
            <person name="Bertilsson S."/>
            <person name="Dopson M."/>
        </authorList>
    </citation>
    <scope>NUCLEOTIDE SEQUENCE</scope>
    <source>
        <strain evidence="1">MM415A00959</strain>
    </source>
</reference>
<proteinExistence type="predicted"/>
<gene>
    <name evidence="1" type="ORF">MM415A00959_0005</name>
</gene>
<protein>
    <submittedName>
        <fullName evidence="1">Uncharacterized protein</fullName>
    </submittedName>
</protein>